<dbReference type="AlphaFoldDB" id="A0A9N9JDU3"/>
<accession>A0A9N9JDU3</accession>
<evidence type="ECO:0000313" key="1">
    <source>
        <dbReference type="EMBL" id="CAG8774485.1"/>
    </source>
</evidence>
<feature type="non-terminal residue" evidence="1">
    <location>
        <position position="94"/>
    </location>
</feature>
<gene>
    <name evidence="1" type="ORF">ALEPTO_LOCUS14320</name>
</gene>
<proteinExistence type="predicted"/>
<dbReference type="Proteomes" id="UP000789508">
    <property type="component" value="Unassembled WGS sequence"/>
</dbReference>
<reference evidence="1" key="1">
    <citation type="submission" date="2021-06" db="EMBL/GenBank/DDBJ databases">
        <authorList>
            <person name="Kallberg Y."/>
            <person name="Tangrot J."/>
            <person name="Rosling A."/>
        </authorList>
    </citation>
    <scope>NUCLEOTIDE SEQUENCE</scope>
    <source>
        <strain evidence="1">FL130A</strain>
    </source>
</reference>
<sequence length="94" mass="10840">DECNLVKLEKEATWLENNRQARSKYLFGNHPTSQLREFNPVISALYGIEISSITPKLSSISEIDQIVNIDLTKQEIFNKLREEKKGHLSPKNQN</sequence>
<organism evidence="1 2">
    <name type="scientific">Ambispora leptoticha</name>
    <dbReference type="NCBI Taxonomy" id="144679"/>
    <lineage>
        <taxon>Eukaryota</taxon>
        <taxon>Fungi</taxon>
        <taxon>Fungi incertae sedis</taxon>
        <taxon>Mucoromycota</taxon>
        <taxon>Glomeromycotina</taxon>
        <taxon>Glomeromycetes</taxon>
        <taxon>Archaeosporales</taxon>
        <taxon>Ambisporaceae</taxon>
        <taxon>Ambispora</taxon>
    </lineage>
</organism>
<keyword evidence="2" id="KW-1185">Reference proteome</keyword>
<comment type="caution">
    <text evidence="1">The sequence shown here is derived from an EMBL/GenBank/DDBJ whole genome shotgun (WGS) entry which is preliminary data.</text>
</comment>
<evidence type="ECO:0000313" key="2">
    <source>
        <dbReference type="Proteomes" id="UP000789508"/>
    </source>
</evidence>
<name>A0A9N9JDU3_9GLOM</name>
<protein>
    <submittedName>
        <fullName evidence="1">6805_t:CDS:1</fullName>
    </submittedName>
</protein>
<dbReference type="EMBL" id="CAJVPS010054730">
    <property type="protein sequence ID" value="CAG8774485.1"/>
    <property type="molecule type" value="Genomic_DNA"/>
</dbReference>